<accession>A0A0N0NL03</accession>
<evidence type="ECO:0000313" key="5">
    <source>
        <dbReference type="EMBL" id="KPI38469.1"/>
    </source>
</evidence>
<dbReference type="Gene3D" id="3.30.1360.10">
    <property type="entry name" value="RNA polymerase, RBP11-like subunit"/>
    <property type="match status" value="1"/>
</dbReference>
<dbReference type="InterPro" id="IPR036643">
    <property type="entry name" value="RNApol_insert_sf"/>
</dbReference>
<reference evidence="5 6" key="1">
    <citation type="submission" date="2015-06" db="EMBL/GenBank/DDBJ databases">
        <title>Draft genome of the ant-associated black yeast Phialophora attae CBS 131958.</title>
        <authorList>
            <person name="Moreno L.F."/>
            <person name="Stielow B.J."/>
            <person name="de Hoog S."/>
            <person name="Vicente V.A."/>
            <person name="Weiss V.A."/>
            <person name="de Vries M."/>
            <person name="Cruz L.M."/>
            <person name="Souza E.M."/>
        </authorList>
    </citation>
    <scope>NUCLEOTIDE SEQUENCE [LARGE SCALE GENOMIC DNA]</scope>
    <source>
        <strain evidence="5 6">CBS 131958</strain>
    </source>
</reference>
<gene>
    <name evidence="5" type="ORF">AB675_4198</name>
</gene>
<evidence type="ECO:0000256" key="3">
    <source>
        <dbReference type="SAM" id="MobiDB-lite"/>
    </source>
</evidence>
<dbReference type="GO" id="GO:0046983">
    <property type="term" value="F:protein dimerization activity"/>
    <property type="evidence" value="ECO:0007669"/>
    <property type="project" value="InterPro"/>
</dbReference>
<name>A0A0N0NL03_9EURO</name>
<dbReference type="SUPFAM" id="SSF56553">
    <property type="entry name" value="Insert subdomain of RNA polymerase alpha subunit"/>
    <property type="match status" value="1"/>
</dbReference>
<dbReference type="GO" id="GO:0005665">
    <property type="term" value="C:RNA polymerase II, core complex"/>
    <property type="evidence" value="ECO:0007669"/>
    <property type="project" value="TreeGrafter"/>
</dbReference>
<dbReference type="SMART" id="SM00662">
    <property type="entry name" value="RPOLD"/>
    <property type="match status" value="1"/>
</dbReference>
<dbReference type="GO" id="GO:0003899">
    <property type="term" value="F:DNA-directed RNA polymerase activity"/>
    <property type="evidence" value="ECO:0007669"/>
    <property type="project" value="InterPro"/>
</dbReference>
<dbReference type="OrthoDB" id="270173at2759"/>
<comment type="caution">
    <text evidence="5">The sequence shown here is derived from an EMBL/GenBank/DDBJ whole genome shotgun (WGS) entry which is preliminary data.</text>
</comment>
<dbReference type="AlphaFoldDB" id="A0A0N0NL03"/>
<dbReference type="STRING" id="1664694.A0A0N0NL03"/>
<dbReference type="EMBL" id="LFJN01000018">
    <property type="protein sequence ID" value="KPI38469.1"/>
    <property type="molecule type" value="Genomic_DNA"/>
</dbReference>
<dbReference type="InterPro" id="IPR050518">
    <property type="entry name" value="Rpo3/RPB3_RNA_Pol_subunit"/>
</dbReference>
<dbReference type="RefSeq" id="XP_017998432.1">
    <property type="nucleotide sequence ID" value="XM_018144319.1"/>
</dbReference>
<keyword evidence="2" id="KW-0804">Transcription</keyword>
<keyword evidence="6" id="KW-1185">Reference proteome</keyword>
<dbReference type="GeneID" id="28736199"/>
<dbReference type="PANTHER" id="PTHR11800">
    <property type="entry name" value="DNA-DIRECTED RNA POLYMERASE"/>
    <property type="match status" value="1"/>
</dbReference>
<feature type="domain" description="DNA-directed RNA polymerase RpoA/D/Rpb3-type" evidence="4">
    <location>
        <begin position="1"/>
        <end position="142"/>
    </location>
</feature>
<evidence type="ECO:0000256" key="2">
    <source>
        <dbReference type="ARBA" id="ARBA00023163"/>
    </source>
</evidence>
<evidence type="ECO:0000256" key="1">
    <source>
        <dbReference type="ARBA" id="ARBA00022478"/>
    </source>
</evidence>
<dbReference type="GO" id="GO:0006366">
    <property type="term" value="P:transcription by RNA polymerase II"/>
    <property type="evidence" value="ECO:0007669"/>
    <property type="project" value="TreeGrafter"/>
</dbReference>
<dbReference type="SUPFAM" id="SSF55257">
    <property type="entry name" value="RBP11-like subunits of RNA polymerase"/>
    <property type="match status" value="1"/>
</dbReference>
<evidence type="ECO:0000313" key="6">
    <source>
        <dbReference type="Proteomes" id="UP000038010"/>
    </source>
</evidence>
<organism evidence="5 6">
    <name type="scientific">Cyphellophora attinorum</name>
    <dbReference type="NCBI Taxonomy" id="1664694"/>
    <lineage>
        <taxon>Eukaryota</taxon>
        <taxon>Fungi</taxon>
        <taxon>Dikarya</taxon>
        <taxon>Ascomycota</taxon>
        <taxon>Pezizomycotina</taxon>
        <taxon>Eurotiomycetes</taxon>
        <taxon>Chaetothyriomycetidae</taxon>
        <taxon>Chaetothyriales</taxon>
        <taxon>Cyphellophoraceae</taxon>
        <taxon>Cyphellophora</taxon>
    </lineage>
</organism>
<proteinExistence type="predicted"/>
<dbReference type="PANTHER" id="PTHR11800:SF2">
    <property type="entry name" value="DNA-DIRECTED RNA POLYMERASE II SUBUNIT RPB3"/>
    <property type="match status" value="1"/>
</dbReference>
<dbReference type="InterPro" id="IPR011263">
    <property type="entry name" value="DNA-dir_RNA_pol_RpoA/D/Rpb3"/>
</dbReference>
<dbReference type="Pfam" id="PF01193">
    <property type="entry name" value="RNA_pol_L"/>
    <property type="match status" value="1"/>
</dbReference>
<evidence type="ECO:0000259" key="4">
    <source>
        <dbReference type="SMART" id="SM00662"/>
    </source>
</evidence>
<dbReference type="InterPro" id="IPR036603">
    <property type="entry name" value="RBP11-like"/>
</dbReference>
<dbReference type="Proteomes" id="UP000038010">
    <property type="component" value="Unassembled WGS sequence"/>
</dbReference>
<sequence>MDHRDDAIGQPVIKDPNGEGPIILKLRHGQEVDFTCIAKKGNAKEHAKWGPTAAVGFEYDPLNKLKHTTYWFEENAEEEWPVDERNAQWEDPEEQADASVNPDAKPSAFFFDVESVGMLEPDDIVAEGVYALQLKLSQLRTALDPQGTAVNGDEDGDYNPPADFGAGDYGNGYGGYGGNGDYGAPAMNGGGYGYGGAGH</sequence>
<protein>
    <submittedName>
        <fullName evidence="5">DNA-directed RNA polymerase II subunit RPB3</fullName>
    </submittedName>
</protein>
<keyword evidence="1 5" id="KW-0240">DNA-directed RNA polymerase</keyword>
<dbReference type="VEuPathDB" id="FungiDB:AB675_4198"/>
<feature type="region of interest" description="Disordered" evidence="3">
    <location>
        <begin position="81"/>
        <end position="103"/>
    </location>
</feature>